<dbReference type="Pfam" id="PF06271">
    <property type="entry name" value="RDD"/>
    <property type="match status" value="1"/>
</dbReference>
<evidence type="ECO:0000313" key="9">
    <source>
        <dbReference type="Proteomes" id="UP001236723"/>
    </source>
</evidence>
<keyword evidence="5 6" id="KW-0472">Membrane</keyword>
<name>A0ABU0DUA5_9BACI</name>
<reference evidence="8 9" key="1">
    <citation type="submission" date="2023-07" db="EMBL/GenBank/DDBJ databases">
        <title>Genomic Encyclopedia of Type Strains, Phase IV (KMG-IV): sequencing the most valuable type-strain genomes for metagenomic binning, comparative biology and taxonomic classification.</title>
        <authorList>
            <person name="Goeker M."/>
        </authorList>
    </citation>
    <scope>NUCLEOTIDE SEQUENCE [LARGE SCALE GENOMIC DNA]</scope>
    <source>
        <strain evidence="8 9">DSM 15448</strain>
    </source>
</reference>
<dbReference type="Proteomes" id="UP001236723">
    <property type="component" value="Unassembled WGS sequence"/>
</dbReference>
<proteinExistence type="predicted"/>
<gene>
    <name evidence="8" type="ORF">J2R98_001869</name>
</gene>
<keyword evidence="3 6" id="KW-0812">Transmembrane</keyword>
<protein>
    <submittedName>
        <fullName evidence="8">RDD family membrane protein YckC</fullName>
    </submittedName>
</protein>
<sequence>MSIILRRLTGGIIDHVILTLVILPIVIISEHLTDQVNLAWPSFYTLVVLIVILYFLYGLYLENKTSQTIGKRVMKLQVVDSRTGSTEISTKQLVIRNLFRPIDYVAGWGVIPIILFRKRLGEFISKTEVRKIDRIKSLKGGRDSEKVF</sequence>
<dbReference type="PANTHER" id="PTHR36115">
    <property type="entry name" value="PROLINE-RICH ANTIGEN HOMOLOG-RELATED"/>
    <property type="match status" value="1"/>
</dbReference>
<evidence type="ECO:0000256" key="3">
    <source>
        <dbReference type="ARBA" id="ARBA00022692"/>
    </source>
</evidence>
<comment type="caution">
    <text evidence="8">The sequence shown here is derived from an EMBL/GenBank/DDBJ whole genome shotgun (WGS) entry which is preliminary data.</text>
</comment>
<evidence type="ECO:0000259" key="7">
    <source>
        <dbReference type="Pfam" id="PF06271"/>
    </source>
</evidence>
<keyword evidence="4 6" id="KW-1133">Transmembrane helix</keyword>
<organism evidence="8 9">
    <name type="scientific">Alkalibacillus filiformis</name>
    <dbReference type="NCBI Taxonomy" id="200990"/>
    <lineage>
        <taxon>Bacteria</taxon>
        <taxon>Bacillati</taxon>
        <taxon>Bacillota</taxon>
        <taxon>Bacilli</taxon>
        <taxon>Bacillales</taxon>
        <taxon>Bacillaceae</taxon>
        <taxon>Alkalibacillus</taxon>
    </lineage>
</organism>
<dbReference type="InterPro" id="IPR010432">
    <property type="entry name" value="RDD"/>
</dbReference>
<keyword evidence="2" id="KW-1003">Cell membrane</keyword>
<dbReference type="RefSeq" id="WP_307068256.1">
    <property type="nucleotide sequence ID" value="NZ_JAUSUP010000005.1"/>
</dbReference>
<evidence type="ECO:0000256" key="6">
    <source>
        <dbReference type="SAM" id="Phobius"/>
    </source>
</evidence>
<evidence type="ECO:0000256" key="1">
    <source>
        <dbReference type="ARBA" id="ARBA00004651"/>
    </source>
</evidence>
<evidence type="ECO:0000313" key="8">
    <source>
        <dbReference type="EMBL" id="MDQ0352035.1"/>
    </source>
</evidence>
<dbReference type="EMBL" id="JAUSUP010000005">
    <property type="protein sequence ID" value="MDQ0352035.1"/>
    <property type="molecule type" value="Genomic_DNA"/>
</dbReference>
<accession>A0ABU0DUA5</accession>
<evidence type="ECO:0000256" key="5">
    <source>
        <dbReference type="ARBA" id="ARBA00023136"/>
    </source>
</evidence>
<dbReference type="InterPro" id="IPR051791">
    <property type="entry name" value="Pra-immunoreactive"/>
</dbReference>
<feature type="domain" description="RDD" evidence="7">
    <location>
        <begin position="5"/>
        <end position="116"/>
    </location>
</feature>
<feature type="transmembrane region" description="Helical" evidence="6">
    <location>
        <begin position="38"/>
        <end position="61"/>
    </location>
</feature>
<evidence type="ECO:0000256" key="4">
    <source>
        <dbReference type="ARBA" id="ARBA00022989"/>
    </source>
</evidence>
<evidence type="ECO:0000256" key="2">
    <source>
        <dbReference type="ARBA" id="ARBA00022475"/>
    </source>
</evidence>
<feature type="transmembrane region" description="Helical" evidence="6">
    <location>
        <begin position="12"/>
        <end position="32"/>
    </location>
</feature>
<comment type="subcellular location">
    <subcellularLocation>
        <location evidence="1">Cell membrane</location>
        <topology evidence="1">Multi-pass membrane protein</topology>
    </subcellularLocation>
</comment>
<keyword evidence="9" id="KW-1185">Reference proteome</keyword>